<reference evidence="4" key="1">
    <citation type="submission" date="2016-10" db="EMBL/GenBank/DDBJ databases">
        <authorList>
            <person name="Varghese N."/>
            <person name="Submissions S."/>
        </authorList>
    </citation>
    <scope>NUCLEOTIDE SEQUENCE [LARGE SCALE GENOMIC DNA]</scope>
    <source>
        <strain evidence="4">CGMCC 4.3504</strain>
    </source>
</reference>
<dbReference type="AlphaFoldDB" id="A0A1G6YJT6"/>
<evidence type="ECO:0000259" key="2">
    <source>
        <dbReference type="Pfam" id="PF01266"/>
    </source>
</evidence>
<dbReference type="GO" id="GO:0005737">
    <property type="term" value="C:cytoplasm"/>
    <property type="evidence" value="ECO:0007669"/>
    <property type="project" value="TreeGrafter"/>
</dbReference>
<dbReference type="Gene3D" id="3.30.9.10">
    <property type="entry name" value="D-Amino Acid Oxidase, subunit A, domain 2"/>
    <property type="match status" value="1"/>
</dbReference>
<feature type="domain" description="FAD dependent oxidoreductase" evidence="2">
    <location>
        <begin position="15"/>
        <end position="404"/>
    </location>
</feature>
<dbReference type="RefSeq" id="WP_055572632.1">
    <property type="nucleotide sequence ID" value="NZ_FMZK01000013.1"/>
</dbReference>
<evidence type="ECO:0000313" key="3">
    <source>
        <dbReference type="EMBL" id="SDD90562.1"/>
    </source>
</evidence>
<dbReference type="Proteomes" id="UP000182100">
    <property type="component" value="Unassembled WGS sequence"/>
</dbReference>
<evidence type="ECO:0000256" key="1">
    <source>
        <dbReference type="ARBA" id="ARBA00023002"/>
    </source>
</evidence>
<dbReference type="PRINTS" id="PR00419">
    <property type="entry name" value="ADXRDTASE"/>
</dbReference>
<dbReference type="PANTHER" id="PTHR13847:SF289">
    <property type="entry name" value="GLYCINE OXIDASE"/>
    <property type="match status" value="1"/>
</dbReference>
<dbReference type="EMBL" id="FMZK01000013">
    <property type="protein sequence ID" value="SDD90562.1"/>
    <property type="molecule type" value="Genomic_DNA"/>
</dbReference>
<protein>
    <submittedName>
        <fullName evidence="3">D-amino-acid dehydrogenase</fullName>
    </submittedName>
</protein>
<dbReference type="STRING" id="67344.SAMN05216505_11384"/>
<evidence type="ECO:0000313" key="4">
    <source>
        <dbReference type="Proteomes" id="UP000182100"/>
    </source>
</evidence>
<name>A0A1G6YJT6_9ACTN</name>
<dbReference type="InterPro" id="IPR036188">
    <property type="entry name" value="FAD/NAD-bd_sf"/>
</dbReference>
<dbReference type="SUPFAM" id="SSF54373">
    <property type="entry name" value="FAD-linked reductases, C-terminal domain"/>
    <property type="match status" value="1"/>
</dbReference>
<accession>A0A1G6YJT6</accession>
<sequence length="422" mass="44667">MSRPSSPAPSGPRSVAVVGAGMVGLSTAWFLQERGADVTVYDRAGVAAGSSWGNAGWLTPGLATPLPEPAVLSYGVRAVLSPSSPVYVPPSANPALLRFLAGFARNSTAARWLRAMRALVPINGLSLSSFDLLAEGGVEARTLDAKSFLAAYRTAGERRVLLEELEQIHAAGQSMEFDVLDGDEAREVEPSLSDGIGAAIRLHGQRYIDPGHFVHSLADAVRARGGEILESTEVTDVRDAATGTTVLTGDGRSRRFDAVVLATGAWLGRHARKFGVRSLVQAGRGYSFSVPVEHVPSGPVYFPGQRVACTPLGDRLRVAGMMEFRKPEAPLDARRINAIAEAARPLLRGADLDARTDEWVGSRPCTTDGLPLIGRTRSPRVFAAGGHGMWGITLGPATGLLLAETILTGERPAQLAPFDPLR</sequence>
<dbReference type="GO" id="GO:0016491">
    <property type="term" value="F:oxidoreductase activity"/>
    <property type="evidence" value="ECO:0007669"/>
    <property type="project" value="UniProtKB-KW"/>
</dbReference>
<proteinExistence type="predicted"/>
<organism evidence="3 4">
    <name type="scientific">Streptomyces prasinopilosus</name>
    <dbReference type="NCBI Taxonomy" id="67344"/>
    <lineage>
        <taxon>Bacteria</taxon>
        <taxon>Bacillati</taxon>
        <taxon>Actinomycetota</taxon>
        <taxon>Actinomycetes</taxon>
        <taxon>Kitasatosporales</taxon>
        <taxon>Streptomycetaceae</taxon>
        <taxon>Streptomyces</taxon>
    </lineage>
</organism>
<gene>
    <name evidence="3" type="ORF">SAMN05216505_11384</name>
</gene>
<dbReference type="Pfam" id="PF01266">
    <property type="entry name" value="DAO"/>
    <property type="match status" value="1"/>
</dbReference>
<dbReference type="Gene3D" id="3.50.50.60">
    <property type="entry name" value="FAD/NAD(P)-binding domain"/>
    <property type="match status" value="2"/>
</dbReference>
<dbReference type="SUPFAM" id="SSF51905">
    <property type="entry name" value="FAD/NAD(P)-binding domain"/>
    <property type="match status" value="1"/>
</dbReference>
<dbReference type="PANTHER" id="PTHR13847">
    <property type="entry name" value="SARCOSINE DEHYDROGENASE-RELATED"/>
    <property type="match status" value="1"/>
</dbReference>
<dbReference type="InterPro" id="IPR006076">
    <property type="entry name" value="FAD-dep_OxRdtase"/>
</dbReference>
<keyword evidence="4" id="KW-1185">Reference proteome</keyword>
<keyword evidence="1" id="KW-0560">Oxidoreductase</keyword>